<organism evidence="2 3">
    <name type="scientific">Streptomyces beijiangensis</name>
    <dbReference type="NCBI Taxonomy" id="163361"/>
    <lineage>
        <taxon>Bacteria</taxon>
        <taxon>Bacillati</taxon>
        <taxon>Actinomycetota</taxon>
        <taxon>Actinomycetes</taxon>
        <taxon>Kitasatosporales</taxon>
        <taxon>Streptomycetaceae</taxon>
        <taxon>Streptomyces</taxon>
    </lineage>
</organism>
<feature type="transmembrane region" description="Helical" evidence="1">
    <location>
        <begin position="130"/>
        <end position="148"/>
    </location>
</feature>
<comment type="caution">
    <text evidence="2">The sequence shown here is derived from an EMBL/GenBank/DDBJ whole genome shotgun (WGS) entry which is preliminary data.</text>
</comment>
<name>A0A939JK13_9ACTN</name>
<dbReference type="RefSeq" id="WP_206969002.1">
    <property type="nucleotide sequence ID" value="NZ_BAAAJJ010000001.1"/>
</dbReference>
<reference evidence="2" key="1">
    <citation type="submission" date="2021-03" db="EMBL/GenBank/DDBJ databases">
        <title>Streptomyces poriferae sp. nov., a novel marine sponge-derived Actinobacteria species with anti-MRSA activity.</title>
        <authorList>
            <person name="Sandoval-Powers M."/>
            <person name="Kralova S."/>
            <person name="Nguyen G.-S."/>
            <person name="Fawwal D."/>
            <person name="Degnes K."/>
            <person name="Klinkenberg G."/>
            <person name="Sletta H."/>
            <person name="Wentzel A."/>
            <person name="Liles M.R."/>
        </authorList>
    </citation>
    <scope>NUCLEOTIDE SEQUENCE</scope>
    <source>
        <strain evidence="2">DSM 41794</strain>
    </source>
</reference>
<protein>
    <submittedName>
        <fullName evidence="2">Uncharacterized protein</fullName>
    </submittedName>
</protein>
<sequence length="149" mass="15161">MRRNLAILLYGGVVALVLVAGVWSSWGTAQHVLLAKGRDHGTMTVSACGEDVCTGSYVPSGDSEPHARGVTIDRSVAAKKGERLPVVVKPGTDQVVRTGAAGVLHAWVPLGGALVLAALVIGGGLRMPRTAWATGLAGAALLTATFVAL</sequence>
<dbReference type="EMBL" id="JAFLRJ010000509">
    <property type="protein sequence ID" value="MBO0517143.1"/>
    <property type="molecule type" value="Genomic_DNA"/>
</dbReference>
<feature type="transmembrane region" description="Helical" evidence="1">
    <location>
        <begin position="104"/>
        <end position="123"/>
    </location>
</feature>
<keyword evidence="3" id="KW-1185">Reference proteome</keyword>
<evidence type="ECO:0000256" key="1">
    <source>
        <dbReference type="SAM" id="Phobius"/>
    </source>
</evidence>
<evidence type="ECO:0000313" key="2">
    <source>
        <dbReference type="EMBL" id="MBO0517143.1"/>
    </source>
</evidence>
<keyword evidence="1" id="KW-0812">Transmembrane</keyword>
<accession>A0A939JK13</accession>
<proteinExistence type="predicted"/>
<dbReference type="AlphaFoldDB" id="A0A939JK13"/>
<dbReference type="Proteomes" id="UP000664167">
    <property type="component" value="Unassembled WGS sequence"/>
</dbReference>
<keyword evidence="1" id="KW-1133">Transmembrane helix</keyword>
<evidence type="ECO:0000313" key="3">
    <source>
        <dbReference type="Proteomes" id="UP000664167"/>
    </source>
</evidence>
<keyword evidence="1" id="KW-0472">Membrane</keyword>
<feature type="transmembrane region" description="Helical" evidence="1">
    <location>
        <begin position="7"/>
        <end position="26"/>
    </location>
</feature>
<gene>
    <name evidence="2" type="ORF">J0695_36075</name>
</gene>